<dbReference type="Proteomes" id="UP001214250">
    <property type="component" value="Chromosome 1"/>
</dbReference>
<feature type="binding site" evidence="4">
    <location>
        <position position="303"/>
    </location>
    <ligand>
        <name>substrate</name>
    </ligand>
</feature>
<feature type="active site" description="Proton acceptor; specific for D-alanine" evidence="4">
    <location>
        <position position="36"/>
    </location>
</feature>
<feature type="active site" description="Proton acceptor; specific for L-alanine" evidence="4">
    <location>
        <position position="257"/>
    </location>
</feature>
<evidence type="ECO:0000256" key="3">
    <source>
        <dbReference type="ARBA" id="ARBA00023235"/>
    </source>
</evidence>
<dbReference type="Gene3D" id="3.20.20.10">
    <property type="entry name" value="Alanine racemase"/>
    <property type="match status" value="1"/>
</dbReference>
<dbReference type="HAMAP" id="MF_01201">
    <property type="entry name" value="Ala_racemase"/>
    <property type="match status" value="1"/>
</dbReference>
<dbReference type="PRINTS" id="PR00992">
    <property type="entry name" value="ALARACEMASE"/>
</dbReference>
<dbReference type="PANTHER" id="PTHR30511">
    <property type="entry name" value="ALANINE RACEMASE"/>
    <property type="match status" value="1"/>
</dbReference>
<evidence type="ECO:0000259" key="5">
    <source>
        <dbReference type="SMART" id="SM01005"/>
    </source>
</evidence>
<dbReference type="EC" id="5.1.1.1" evidence="4"/>
<evidence type="ECO:0000313" key="6">
    <source>
        <dbReference type="EMBL" id="WDE95514.1"/>
    </source>
</evidence>
<dbReference type="InterPro" id="IPR009006">
    <property type="entry name" value="Ala_racemase/Decarboxylase_C"/>
</dbReference>
<dbReference type="RefSeq" id="WP_274149130.1">
    <property type="nucleotide sequence ID" value="NZ_CP117811.1"/>
</dbReference>
<dbReference type="InterPro" id="IPR029066">
    <property type="entry name" value="PLP-binding_barrel"/>
</dbReference>
<dbReference type="InterPro" id="IPR001608">
    <property type="entry name" value="Ala_racemase_N"/>
</dbReference>
<name>A0ABY7VRV5_9BACT</name>
<keyword evidence="2 4" id="KW-0663">Pyridoxal phosphate</keyword>
<comment type="function">
    <text evidence="4">Catalyzes the interconversion of L-alanine and D-alanine. May also act on other amino acids.</text>
</comment>
<dbReference type="SMART" id="SM01005">
    <property type="entry name" value="Ala_racemase_C"/>
    <property type="match status" value="1"/>
</dbReference>
<comment type="catalytic activity">
    <reaction evidence="4">
        <text>L-alanine = D-alanine</text>
        <dbReference type="Rhea" id="RHEA:20249"/>
        <dbReference type="ChEBI" id="CHEBI:57416"/>
        <dbReference type="ChEBI" id="CHEBI:57972"/>
        <dbReference type="EC" id="5.1.1.1"/>
    </reaction>
</comment>
<dbReference type="Pfam" id="PF00842">
    <property type="entry name" value="Ala_racemase_C"/>
    <property type="match status" value="1"/>
</dbReference>
<dbReference type="NCBIfam" id="TIGR00492">
    <property type="entry name" value="alr"/>
    <property type="match status" value="1"/>
</dbReference>
<evidence type="ECO:0000313" key="7">
    <source>
        <dbReference type="Proteomes" id="UP001214250"/>
    </source>
</evidence>
<organism evidence="6 7">
    <name type="scientific">Lentisphaera profundi</name>
    <dbReference type="NCBI Taxonomy" id="1658616"/>
    <lineage>
        <taxon>Bacteria</taxon>
        <taxon>Pseudomonadati</taxon>
        <taxon>Lentisphaerota</taxon>
        <taxon>Lentisphaeria</taxon>
        <taxon>Lentisphaerales</taxon>
        <taxon>Lentisphaeraceae</taxon>
        <taxon>Lentisphaera</taxon>
    </lineage>
</organism>
<dbReference type="InterPro" id="IPR000821">
    <property type="entry name" value="Ala_racemase"/>
</dbReference>
<dbReference type="PANTHER" id="PTHR30511:SF0">
    <property type="entry name" value="ALANINE RACEMASE, CATABOLIC-RELATED"/>
    <property type="match status" value="1"/>
</dbReference>
<feature type="binding site" evidence="4">
    <location>
        <position position="130"/>
    </location>
    <ligand>
        <name>substrate</name>
    </ligand>
</feature>
<dbReference type="SUPFAM" id="SSF51419">
    <property type="entry name" value="PLP-binding barrel"/>
    <property type="match status" value="1"/>
</dbReference>
<evidence type="ECO:0000256" key="1">
    <source>
        <dbReference type="ARBA" id="ARBA00001933"/>
    </source>
</evidence>
<protein>
    <recommendedName>
        <fullName evidence="4">Alanine racemase</fullName>
        <ecNumber evidence="4">5.1.1.1</ecNumber>
    </recommendedName>
</protein>
<reference evidence="6 7" key="1">
    <citation type="submission" date="2023-02" db="EMBL/GenBank/DDBJ databases">
        <title>Genome sequence of Lentisphaera profundi SAORIC-696.</title>
        <authorList>
            <person name="Kim e."/>
            <person name="Cho J.-C."/>
            <person name="Choi A."/>
            <person name="Kang I."/>
        </authorList>
    </citation>
    <scope>NUCLEOTIDE SEQUENCE [LARGE SCALE GENOMIC DNA]</scope>
    <source>
        <strain evidence="6 7">SAORIC-696</strain>
    </source>
</reference>
<keyword evidence="7" id="KW-1185">Reference proteome</keyword>
<evidence type="ECO:0000256" key="4">
    <source>
        <dbReference type="HAMAP-Rule" id="MF_01201"/>
    </source>
</evidence>
<accession>A0ABY7VRV5</accession>
<feature type="modified residue" description="N6-(pyridoxal phosphate)lysine" evidence="4">
    <location>
        <position position="36"/>
    </location>
</feature>
<comment type="cofactor">
    <cofactor evidence="1 4">
        <name>pyridoxal 5'-phosphate</name>
        <dbReference type="ChEBI" id="CHEBI:597326"/>
    </cofactor>
</comment>
<comment type="pathway">
    <text evidence="4">Amino-acid biosynthesis; D-alanine biosynthesis; D-alanine from L-alanine: step 1/1.</text>
</comment>
<dbReference type="GO" id="GO:0008784">
    <property type="term" value="F:alanine racemase activity"/>
    <property type="evidence" value="ECO:0007669"/>
    <property type="project" value="UniProtKB-EC"/>
</dbReference>
<sequence length="359" mass="39782">MNQHRNTLSIDLAALKRNFLSLENLSQPSQVMPVLKANAYGLGAKRIATELKNSGATIIAVADLNEALELRDLDLDILILGDIIPEEIPLAIRNNFILPIGSIESAKLISTHAKNRSVFCHLVLDTGMGRLGIPIDKALEEFAQIAAFENLHFDGVYSHFAVAYGDRGFSLQQVDKFKDFLTQCNYNFNRIHLANSDGIHNIPEACQAPFNLVRTGLNLYGCFDLEGQQRICLDPVLSLESRLIRVRELEAGTSIGYGRECILTKKTLVGTVAIGYADGFPFNSQAYIIHKGQQCPLLGRISMDYITVDLSLSPEAKSGDSVLCLGKELPIAQWAKWKATITYEIICSLGQRIKRIYKQ</sequence>
<dbReference type="CDD" id="cd00430">
    <property type="entry name" value="PLPDE_III_AR"/>
    <property type="match status" value="1"/>
</dbReference>
<dbReference type="SUPFAM" id="SSF50621">
    <property type="entry name" value="Alanine racemase C-terminal domain-like"/>
    <property type="match status" value="1"/>
</dbReference>
<dbReference type="Gene3D" id="2.40.37.10">
    <property type="entry name" value="Lyase, Ornithine Decarboxylase, Chain A, domain 1"/>
    <property type="match status" value="1"/>
</dbReference>
<keyword evidence="3 4" id="KW-0413">Isomerase</keyword>
<proteinExistence type="inferred from homology"/>
<gene>
    <name evidence="6" type="primary">alr</name>
    <name evidence="6" type="ORF">PQO03_07255</name>
</gene>
<dbReference type="EMBL" id="CP117811">
    <property type="protein sequence ID" value="WDE95514.1"/>
    <property type="molecule type" value="Genomic_DNA"/>
</dbReference>
<evidence type="ECO:0000256" key="2">
    <source>
        <dbReference type="ARBA" id="ARBA00022898"/>
    </source>
</evidence>
<feature type="domain" description="Alanine racemase C-terminal" evidence="5">
    <location>
        <begin position="236"/>
        <end position="358"/>
    </location>
</feature>
<dbReference type="Pfam" id="PF01168">
    <property type="entry name" value="Ala_racemase_N"/>
    <property type="match status" value="1"/>
</dbReference>
<dbReference type="InterPro" id="IPR011079">
    <property type="entry name" value="Ala_racemase_C"/>
</dbReference>
<comment type="similarity">
    <text evidence="4">Belongs to the alanine racemase family.</text>
</comment>